<evidence type="ECO:0000313" key="2">
    <source>
        <dbReference type="Proteomes" id="UP001157947"/>
    </source>
</evidence>
<gene>
    <name evidence="1" type="ORF">SAMN06264868_11916</name>
</gene>
<dbReference type="Proteomes" id="UP001157947">
    <property type="component" value="Unassembled WGS sequence"/>
</dbReference>
<dbReference type="EMBL" id="FXTX01000019">
    <property type="protein sequence ID" value="SMP19367.1"/>
    <property type="molecule type" value="Genomic_DNA"/>
</dbReference>
<sequence>MKYILSIILAPVIFAFGGKIYCVLINPEPCNPKQVQEEKKENMNEEKNED</sequence>
<name>A0AA45WNV0_9AQUI</name>
<organism evidence="1 2">
    <name type="scientific">Venenivibrio stagnispumantis</name>
    <dbReference type="NCBI Taxonomy" id="407998"/>
    <lineage>
        <taxon>Bacteria</taxon>
        <taxon>Pseudomonadati</taxon>
        <taxon>Aquificota</taxon>
        <taxon>Aquificia</taxon>
        <taxon>Aquificales</taxon>
        <taxon>Hydrogenothermaceae</taxon>
        <taxon>Venenivibrio</taxon>
    </lineage>
</organism>
<protein>
    <submittedName>
        <fullName evidence="1">Uncharacterized protein</fullName>
    </submittedName>
</protein>
<dbReference type="AlphaFoldDB" id="A0AA45WNV0"/>
<accession>A0AA45WNV0</accession>
<evidence type="ECO:0000313" key="1">
    <source>
        <dbReference type="EMBL" id="SMP19367.1"/>
    </source>
</evidence>
<comment type="caution">
    <text evidence="1">The sequence shown here is derived from an EMBL/GenBank/DDBJ whole genome shotgun (WGS) entry which is preliminary data.</text>
</comment>
<reference evidence="1" key="1">
    <citation type="submission" date="2017-05" db="EMBL/GenBank/DDBJ databases">
        <authorList>
            <person name="Varghese N."/>
            <person name="Submissions S."/>
        </authorList>
    </citation>
    <scope>NUCLEOTIDE SEQUENCE</scope>
    <source>
        <strain evidence="1">DSM 18763</strain>
    </source>
</reference>
<dbReference type="RefSeq" id="WP_265134864.1">
    <property type="nucleotide sequence ID" value="NZ_FXTX01000019.1"/>
</dbReference>
<keyword evidence="2" id="KW-1185">Reference proteome</keyword>
<proteinExistence type="predicted"/>